<evidence type="ECO:0000256" key="2">
    <source>
        <dbReference type="ARBA" id="ARBA00009477"/>
    </source>
</evidence>
<evidence type="ECO:0000256" key="4">
    <source>
        <dbReference type="ARBA" id="ARBA00022475"/>
    </source>
</evidence>
<proteinExistence type="inferred from homology"/>
<feature type="domain" description="AprE-like long alpha-helical hairpin" evidence="10">
    <location>
        <begin position="86"/>
        <end position="265"/>
    </location>
</feature>
<keyword evidence="7 9" id="KW-1133">Transmembrane helix</keyword>
<comment type="similarity">
    <text evidence="2 9">Belongs to the membrane fusion protein (MFP) (TC 8.A.1) family.</text>
</comment>
<dbReference type="InterPro" id="IPR058982">
    <property type="entry name" value="Beta-barrel_AprE"/>
</dbReference>
<dbReference type="PANTHER" id="PTHR30386">
    <property type="entry name" value="MEMBRANE FUSION SUBUNIT OF EMRAB-TOLC MULTIDRUG EFFLUX PUMP"/>
    <property type="match status" value="1"/>
</dbReference>
<keyword evidence="5 9" id="KW-0997">Cell inner membrane</keyword>
<sequence length="419" mass="46176">MNWRNTTTDQRLMLALAVLVFSAMLWAMLAPVDQIVRAEGRIIAAGRAQIVQHLEGGIVQQILVREGQVVSAGDVLMRLSDVQANTSVQQGRSRQHALLAQQARLTAEAQGQAEPKFSADIPEDIQREALNAFKERLARVRSERAVIGQQHTQRQAELSEARSRIVSTHVELDLARKQSSMMDVLAKKGAASQMELLDSQSRTQRLTTTLNDIQASLPRLQAAVSELAARLDEAQARFRAEARTELMQVSAELSKLSLAVDGDTDRLDRTEVRAPTSGYINRLNFNTMGGVIKPGEVLLEITPNQGPVAVEARVRPNDRASLRPGLTTRVMIGAYDYAVYGALNGRLVEVSADTLPDESGQRYYRVLIQTDTPSQRMASLAILPGMTARADVVLGQRSVMTYLLSPLLRFKQQAFTEPT</sequence>
<feature type="transmembrane region" description="Helical" evidence="9">
    <location>
        <begin position="12"/>
        <end position="29"/>
    </location>
</feature>
<feature type="domain" description="AprE-like beta-barrel" evidence="11">
    <location>
        <begin position="309"/>
        <end position="394"/>
    </location>
</feature>
<dbReference type="RefSeq" id="WP_108311276.1">
    <property type="nucleotide sequence ID" value="NZ_NESN01000001.1"/>
</dbReference>
<dbReference type="Gene3D" id="2.40.30.170">
    <property type="match status" value="1"/>
</dbReference>
<evidence type="ECO:0000256" key="1">
    <source>
        <dbReference type="ARBA" id="ARBA00004377"/>
    </source>
</evidence>
<dbReference type="InterPro" id="IPR010129">
    <property type="entry name" value="T1SS_HlyD"/>
</dbReference>
<evidence type="ECO:0000256" key="5">
    <source>
        <dbReference type="ARBA" id="ARBA00022519"/>
    </source>
</evidence>
<dbReference type="GO" id="GO:0015031">
    <property type="term" value="P:protein transport"/>
    <property type="evidence" value="ECO:0007669"/>
    <property type="project" value="InterPro"/>
</dbReference>
<evidence type="ECO:0000259" key="11">
    <source>
        <dbReference type="Pfam" id="PF26002"/>
    </source>
</evidence>
<evidence type="ECO:0000256" key="6">
    <source>
        <dbReference type="ARBA" id="ARBA00022692"/>
    </source>
</evidence>
<keyword evidence="13" id="KW-1185">Reference proteome</keyword>
<dbReference type="InterPro" id="IPR050739">
    <property type="entry name" value="MFP"/>
</dbReference>
<dbReference type="AlphaFoldDB" id="A0A315EGP7"/>
<evidence type="ECO:0000256" key="9">
    <source>
        <dbReference type="RuleBase" id="RU365093"/>
    </source>
</evidence>
<evidence type="ECO:0000313" key="13">
    <source>
        <dbReference type="Proteomes" id="UP000250790"/>
    </source>
</evidence>
<dbReference type="InterPro" id="IPR058781">
    <property type="entry name" value="HH_AprE-like"/>
</dbReference>
<dbReference type="InterPro" id="IPR011053">
    <property type="entry name" value="Single_hybrid_motif"/>
</dbReference>
<evidence type="ECO:0000259" key="10">
    <source>
        <dbReference type="Pfam" id="PF25994"/>
    </source>
</evidence>
<dbReference type="Pfam" id="PF25994">
    <property type="entry name" value="HH_AprE"/>
    <property type="match status" value="1"/>
</dbReference>
<keyword evidence="3 9" id="KW-0813">Transport</keyword>
<dbReference type="PANTHER" id="PTHR30386:SF26">
    <property type="entry name" value="TRANSPORT PROTEIN COMB"/>
    <property type="match status" value="1"/>
</dbReference>
<comment type="caution">
    <text evidence="12">The sequence shown here is derived from an EMBL/GenBank/DDBJ whole genome shotgun (WGS) entry which is preliminary data.</text>
</comment>
<dbReference type="GO" id="GO:0005886">
    <property type="term" value="C:plasma membrane"/>
    <property type="evidence" value="ECO:0007669"/>
    <property type="project" value="UniProtKB-SubCell"/>
</dbReference>
<dbReference type="SUPFAM" id="SSF51230">
    <property type="entry name" value="Single hybrid motif"/>
    <property type="match status" value="1"/>
</dbReference>
<keyword evidence="8 9" id="KW-0472">Membrane</keyword>
<dbReference type="Pfam" id="PF26002">
    <property type="entry name" value="Beta-barrel_AprE"/>
    <property type="match status" value="1"/>
</dbReference>
<evidence type="ECO:0000256" key="8">
    <source>
        <dbReference type="ARBA" id="ARBA00023136"/>
    </source>
</evidence>
<keyword evidence="4 9" id="KW-1003">Cell membrane</keyword>
<evidence type="ECO:0000256" key="7">
    <source>
        <dbReference type="ARBA" id="ARBA00022989"/>
    </source>
</evidence>
<dbReference type="OrthoDB" id="9775513at2"/>
<comment type="subcellular location">
    <subcellularLocation>
        <location evidence="1 9">Cell inner membrane</location>
        <topology evidence="1 9">Single-pass membrane protein</topology>
    </subcellularLocation>
</comment>
<keyword evidence="6 9" id="KW-0812">Transmembrane</keyword>
<accession>A0A315EGP7</accession>
<name>A0A315EGP7_9BURK</name>
<evidence type="ECO:0000313" key="12">
    <source>
        <dbReference type="EMBL" id="PUE55272.1"/>
    </source>
</evidence>
<organism evidence="12 13">
    <name type="scientific">Limnohabitans parvus II-B4</name>
    <dbReference type="NCBI Taxonomy" id="1293052"/>
    <lineage>
        <taxon>Bacteria</taxon>
        <taxon>Pseudomonadati</taxon>
        <taxon>Pseudomonadota</taxon>
        <taxon>Betaproteobacteria</taxon>
        <taxon>Burkholderiales</taxon>
        <taxon>Comamonadaceae</taxon>
        <taxon>Limnohabitans</taxon>
    </lineage>
</organism>
<protein>
    <recommendedName>
        <fullName evidence="9">Membrane fusion protein (MFP) family protein</fullName>
    </recommendedName>
</protein>
<reference evidence="12 13" key="1">
    <citation type="submission" date="2017-04" db="EMBL/GenBank/DDBJ databases">
        <title>Unexpected and diverse lifestyles within the genus Limnohabitans.</title>
        <authorList>
            <person name="Kasalicky V."/>
            <person name="Mehrshad M."/>
            <person name="Andrei S.-A."/>
            <person name="Salcher M."/>
            <person name="Kratochvilova H."/>
            <person name="Simek K."/>
            <person name="Ghai R."/>
        </authorList>
    </citation>
    <scope>NUCLEOTIDE SEQUENCE [LARGE SCALE GENOMIC DNA]</scope>
    <source>
        <strain evidence="12 13">II-B4</strain>
    </source>
</reference>
<dbReference type="PRINTS" id="PR01490">
    <property type="entry name" value="RTXTOXIND"/>
</dbReference>
<dbReference type="Proteomes" id="UP000250790">
    <property type="component" value="Unassembled WGS sequence"/>
</dbReference>
<dbReference type="EMBL" id="NESN01000001">
    <property type="protein sequence ID" value="PUE55272.1"/>
    <property type="molecule type" value="Genomic_DNA"/>
</dbReference>
<dbReference type="NCBIfam" id="TIGR01843">
    <property type="entry name" value="type_I_hlyD"/>
    <property type="match status" value="1"/>
</dbReference>
<dbReference type="Gene3D" id="2.40.50.100">
    <property type="match status" value="1"/>
</dbReference>
<gene>
    <name evidence="12" type="ORF">B9Z37_01460</name>
</gene>
<evidence type="ECO:0000256" key="3">
    <source>
        <dbReference type="ARBA" id="ARBA00022448"/>
    </source>
</evidence>